<dbReference type="AlphaFoldDB" id="A0A9P6N9S6"/>
<dbReference type="EMBL" id="MU167481">
    <property type="protein sequence ID" value="KAG0140058.1"/>
    <property type="molecule type" value="Genomic_DNA"/>
</dbReference>
<accession>A0A9P6N9S6</accession>
<comment type="caution">
    <text evidence="2">The sequence shown here is derived from an EMBL/GenBank/DDBJ whole genome shotgun (WGS) entry which is preliminary data.</text>
</comment>
<name>A0A9P6N9S6_9BASI</name>
<evidence type="ECO:0000313" key="3">
    <source>
        <dbReference type="Proteomes" id="UP000886653"/>
    </source>
</evidence>
<keyword evidence="3" id="KW-1185">Reference proteome</keyword>
<organism evidence="2 3">
    <name type="scientific">Cronartium quercuum f. sp. fusiforme G11</name>
    <dbReference type="NCBI Taxonomy" id="708437"/>
    <lineage>
        <taxon>Eukaryota</taxon>
        <taxon>Fungi</taxon>
        <taxon>Dikarya</taxon>
        <taxon>Basidiomycota</taxon>
        <taxon>Pucciniomycotina</taxon>
        <taxon>Pucciniomycetes</taxon>
        <taxon>Pucciniales</taxon>
        <taxon>Coleosporiaceae</taxon>
        <taxon>Cronartium</taxon>
    </lineage>
</organism>
<sequence>MTPGGCEDLAKLNEATGDATDNASDGDDTALDLTDNSSDSEDTALYTSEEVVAKKQTSTVANHEVWITSCIQNYCSKAQPQPQQADHLAAIEAKWKDLGHVIHKATDMYEL</sequence>
<feature type="region of interest" description="Disordered" evidence="1">
    <location>
        <begin position="13"/>
        <end position="43"/>
    </location>
</feature>
<protein>
    <submittedName>
        <fullName evidence="2">Uncharacterized protein</fullName>
    </submittedName>
</protein>
<evidence type="ECO:0000256" key="1">
    <source>
        <dbReference type="SAM" id="MobiDB-lite"/>
    </source>
</evidence>
<reference evidence="2" key="1">
    <citation type="submission" date="2013-11" db="EMBL/GenBank/DDBJ databases">
        <title>Genome sequence of the fusiform rust pathogen reveals effectors for host alternation and coevolution with pine.</title>
        <authorList>
            <consortium name="DOE Joint Genome Institute"/>
            <person name="Smith K."/>
            <person name="Pendleton A."/>
            <person name="Kubisiak T."/>
            <person name="Anderson C."/>
            <person name="Salamov A."/>
            <person name="Aerts A."/>
            <person name="Riley R."/>
            <person name="Clum A."/>
            <person name="Lindquist E."/>
            <person name="Ence D."/>
            <person name="Campbell M."/>
            <person name="Kronenberg Z."/>
            <person name="Feau N."/>
            <person name="Dhillon B."/>
            <person name="Hamelin R."/>
            <person name="Burleigh J."/>
            <person name="Smith J."/>
            <person name="Yandell M."/>
            <person name="Nelson C."/>
            <person name="Grigoriev I."/>
            <person name="Davis J."/>
        </authorList>
    </citation>
    <scope>NUCLEOTIDE SEQUENCE</scope>
    <source>
        <strain evidence="2">G11</strain>
    </source>
</reference>
<gene>
    <name evidence="2" type="ORF">CROQUDRAFT_100659</name>
</gene>
<proteinExistence type="predicted"/>
<dbReference type="Proteomes" id="UP000886653">
    <property type="component" value="Unassembled WGS sequence"/>
</dbReference>
<evidence type="ECO:0000313" key="2">
    <source>
        <dbReference type="EMBL" id="KAG0140058.1"/>
    </source>
</evidence>